<dbReference type="EMBL" id="CP022203">
    <property type="protein sequence ID" value="ATB48319.1"/>
    <property type="molecule type" value="Genomic_DNA"/>
</dbReference>
<gene>
    <name evidence="3" type="ORF">MYMAC_003945</name>
</gene>
<dbReference type="SFLD" id="SFLDS00019">
    <property type="entry name" value="Glutathione_Transferase_(cytos"/>
    <property type="match status" value="1"/>
</dbReference>
<feature type="domain" description="GST N-terminal" evidence="1">
    <location>
        <begin position="1"/>
        <end position="81"/>
    </location>
</feature>
<dbReference type="PANTHER" id="PTHR44051:SF9">
    <property type="entry name" value="GLUTATHIONE S-TRANSFERASE 1"/>
    <property type="match status" value="1"/>
</dbReference>
<accession>A0A250JWS5</accession>
<dbReference type="Gene3D" id="3.40.30.10">
    <property type="entry name" value="Glutaredoxin"/>
    <property type="match status" value="1"/>
</dbReference>
<dbReference type="SUPFAM" id="SSF52833">
    <property type="entry name" value="Thioredoxin-like"/>
    <property type="match status" value="1"/>
</dbReference>
<reference evidence="3 4" key="1">
    <citation type="submission" date="2017-06" db="EMBL/GenBank/DDBJ databases">
        <title>Sequencing and comparative analysis of myxobacterial genomes.</title>
        <authorList>
            <person name="Rupp O."/>
            <person name="Goesmann A."/>
            <person name="Sogaard-Andersen L."/>
        </authorList>
    </citation>
    <scope>NUCLEOTIDE SEQUENCE [LARGE SCALE GENOMIC DNA]</scope>
    <source>
        <strain evidence="3 4">DSM 14697</strain>
    </source>
</reference>
<dbReference type="Gene3D" id="1.20.1050.10">
    <property type="match status" value="1"/>
</dbReference>
<evidence type="ECO:0000313" key="3">
    <source>
        <dbReference type="EMBL" id="ATB48319.1"/>
    </source>
</evidence>
<keyword evidence="4" id="KW-1185">Reference proteome</keyword>
<evidence type="ECO:0000259" key="1">
    <source>
        <dbReference type="PROSITE" id="PS50404"/>
    </source>
</evidence>
<dbReference type="CDD" id="cd00570">
    <property type="entry name" value="GST_N_family"/>
    <property type="match status" value="1"/>
</dbReference>
<dbReference type="OrthoDB" id="9782992at2"/>
<dbReference type="Pfam" id="PF13417">
    <property type="entry name" value="GST_N_3"/>
    <property type="match status" value="1"/>
</dbReference>
<dbReference type="RefSeq" id="WP_095959225.1">
    <property type="nucleotide sequence ID" value="NZ_CP022203.1"/>
</dbReference>
<dbReference type="PROSITE" id="PS50405">
    <property type="entry name" value="GST_CTER"/>
    <property type="match status" value="1"/>
</dbReference>
<protein>
    <submittedName>
        <fullName evidence="3">Glutathione S-transferase</fullName>
    </submittedName>
</protein>
<proteinExistence type="predicted"/>
<sequence>MSLVLYGHPFSSYTQKVLIALYENGTPFEFRCISPETPAHSAEWARRWPLRKFPLLVEGERDIAETSIIIEYLQLVHPGPVKLLPTDPRAALDVRFLDRYFDLHVMNAAQHAVDGALTGDAVKRQEGLALAVKKLEVAYACLEGRLAGRTWAAAGEDFTLADCAAAPALFYADWTHRISDAHPVLRAYRSRLLARPSFARAVEEARRFRPLFPLGAPDRD</sequence>
<dbReference type="InterPro" id="IPR010987">
    <property type="entry name" value="Glutathione-S-Trfase_C-like"/>
</dbReference>
<dbReference type="Pfam" id="PF00043">
    <property type="entry name" value="GST_C"/>
    <property type="match status" value="1"/>
</dbReference>
<name>A0A250JWS5_9BACT</name>
<dbReference type="InterPro" id="IPR004045">
    <property type="entry name" value="Glutathione_S-Trfase_N"/>
</dbReference>
<keyword evidence="3" id="KW-0808">Transferase</keyword>
<dbReference type="Proteomes" id="UP000217343">
    <property type="component" value="Chromosome"/>
</dbReference>
<dbReference type="InterPro" id="IPR036282">
    <property type="entry name" value="Glutathione-S-Trfase_C_sf"/>
</dbReference>
<dbReference type="GO" id="GO:0016740">
    <property type="term" value="F:transferase activity"/>
    <property type="evidence" value="ECO:0007669"/>
    <property type="project" value="UniProtKB-KW"/>
</dbReference>
<feature type="domain" description="GST C-terminal" evidence="2">
    <location>
        <begin position="86"/>
        <end position="211"/>
    </location>
</feature>
<evidence type="ECO:0000259" key="2">
    <source>
        <dbReference type="PROSITE" id="PS50405"/>
    </source>
</evidence>
<organism evidence="3 4">
    <name type="scientific">Corallococcus macrosporus DSM 14697</name>
    <dbReference type="NCBI Taxonomy" id="1189310"/>
    <lineage>
        <taxon>Bacteria</taxon>
        <taxon>Pseudomonadati</taxon>
        <taxon>Myxococcota</taxon>
        <taxon>Myxococcia</taxon>
        <taxon>Myxococcales</taxon>
        <taxon>Cystobacterineae</taxon>
        <taxon>Myxococcaceae</taxon>
        <taxon>Corallococcus</taxon>
    </lineage>
</organism>
<dbReference type="PANTHER" id="PTHR44051">
    <property type="entry name" value="GLUTATHIONE S-TRANSFERASE-RELATED"/>
    <property type="match status" value="1"/>
</dbReference>
<dbReference type="SUPFAM" id="SSF47616">
    <property type="entry name" value="GST C-terminal domain-like"/>
    <property type="match status" value="1"/>
</dbReference>
<dbReference type="SFLD" id="SFLDG00358">
    <property type="entry name" value="Main_(cytGST)"/>
    <property type="match status" value="1"/>
</dbReference>
<dbReference type="PROSITE" id="PS50404">
    <property type="entry name" value="GST_NTER"/>
    <property type="match status" value="1"/>
</dbReference>
<dbReference type="CDD" id="cd00299">
    <property type="entry name" value="GST_C_family"/>
    <property type="match status" value="1"/>
</dbReference>
<dbReference type="KEGG" id="mmas:MYMAC_003945"/>
<dbReference type="InterPro" id="IPR036249">
    <property type="entry name" value="Thioredoxin-like_sf"/>
</dbReference>
<dbReference type="InterPro" id="IPR004046">
    <property type="entry name" value="GST_C"/>
</dbReference>
<dbReference type="AlphaFoldDB" id="A0A250JWS5"/>
<dbReference type="InterPro" id="IPR040079">
    <property type="entry name" value="Glutathione_S-Trfase"/>
</dbReference>
<evidence type="ECO:0000313" key="4">
    <source>
        <dbReference type="Proteomes" id="UP000217343"/>
    </source>
</evidence>